<feature type="non-terminal residue" evidence="2">
    <location>
        <position position="131"/>
    </location>
</feature>
<accession>A0A3B0VQW5</accession>
<proteinExistence type="predicted"/>
<evidence type="ECO:0000313" key="2">
    <source>
        <dbReference type="EMBL" id="VAW41442.1"/>
    </source>
</evidence>
<sequence length="131" mass="14179">MDLKQLIKTGAEVGDNLLLKVSKNGLEAVVVSKDPKVPINAGSLDWNALRDEIKDEGVVFGLLSQPQVRAAGGYLVAMGREAVPGVNAKVKYYVKPTVVRAPKVAQDNNKVDYRELGAIVNVPKDKLLLEK</sequence>
<gene>
    <name evidence="2" type="ORF">MNBD_DELTA03-1408</name>
</gene>
<dbReference type="AlphaFoldDB" id="A0A3B0VQW5"/>
<evidence type="ECO:0000259" key="1">
    <source>
        <dbReference type="Pfam" id="PF20250"/>
    </source>
</evidence>
<feature type="domain" description="Flagellar Assembly Protein A N-terminal region" evidence="1">
    <location>
        <begin position="19"/>
        <end position="131"/>
    </location>
</feature>
<dbReference type="EMBL" id="UOEX01000385">
    <property type="protein sequence ID" value="VAW41442.1"/>
    <property type="molecule type" value="Genomic_DNA"/>
</dbReference>
<reference evidence="2" key="1">
    <citation type="submission" date="2018-06" db="EMBL/GenBank/DDBJ databases">
        <authorList>
            <person name="Zhirakovskaya E."/>
        </authorList>
    </citation>
    <scope>NUCLEOTIDE SEQUENCE</scope>
</reference>
<organism evidence="2">
    <name type="scientific">hydrothermal vent metagenome</name>
    <dbReference type="NCBI Taxonomy" id="652676"/>
    <lineage>
        <taxon>unclassified sequences</taxon>
        <taxon>metagenomes</taxon>
        <taxon>ecological metagenomes</taxon>
    </lineage>
</organism>
<dbReference type="Pfam" id="PF20250">
    <property type="entry name" value="FapA_N"/>
    <property type="match status" value="1"/>
</dbReference>
<name>A0A3B0VQW5_9ZZZZ</name>
<protein>
    <recommendedName>
        <fullName evidence="1">Flagellar Assembly Protein A N-terminal region domain-containing protein</fullName>
    </recommendedName>
</protein>
<dbReference type="InterPro" id="IPR046866">
    <property type="entry name" value="FapA_N"/>
</dbReference>